<organism evidence="3 4">
    <name type="scientific">Coleophoma crateriformis</name>
    <dbReference type="NCBI Taxonomy" id="565419"/>
    <lineage>
        <taxon>Eukaryota</taxon>
        <taxon>Fungi</taxon>
        <taxon>Dikarya</taxon>
        <taxon>Ascomycota</taxon>
        <taxon>Pezizomycotina</taxon>
        <taxon>Leotiomycetes</taxon>
        <taxon>Helotiales</taxon>
        <taxon>Dermateaceae</taxon>
        <taxon>Coleophoma</taxon>
    </lineage>
</organism>
<accession>A0A3D8RNY7</accession>
<dbReference type="EMBL" id="PDLN01000009">
    <property type="protein sequence ID" value="RDW75668.1"/>
    <property type="molecule type" value="Genomic_DNA"/>
</dbReference>
<feature type="domain" description="DUF6594" evidence="2">
    <location>
        <begin position="17"/>
        <end position="240"/>
    </location>
</feature>
<feature type="transmembrane region" description="Helical" evidence="1">
    <location>
        <begin position="179"/>
        <end position="203"/>
    </location>
</feature>
<dbReference type="InterPro" id="IPR046529">
    <property type="entry name" value="DUF6594"/>
</dbReference>
<sequence length="240" mass="27484">MIMSEGKYINNKLYDAAQFMAYDPDFLVFKRFDRLNYYNLLRLQRRLRSLDEQISPKLMNGSDDEVENLASQIGDTLKQYNDGLLAEIQLSKLRAPAPRVLDVIMDFLSPRKMNNEVALNIFHVDEEDSSGEKLVQIVDVEKTWGHQFVDRHSSLRKLFEKPSPSPYLMLYSEDGVRKVVRLFVPLVFAILLLGPICGMNYLNHNSQKLGVLIACVFGVSVIITCCTKARDWEMLTITAA</sequence>
<reference evidence="3 4" key="1">
    <citation type="journal article" date="2018" name="IMA Fungus">
        <title>IMA Genome-F 9: Draft genome sequence of Annulohypoxylon stygium, Aspergillus mulundensis, Berkeleyomyces basicola (syn. Thielaviopsis basicola), Ceratocystis smalleyi, two Cercospora beticola strains, Coleophoma cylindrospora, Fusarium fracticaudum, Phialophora cf. hyalina, and Morchella septimelata.</title>
        <authorList>
            <person name="Wingfield B.D."/>
            <person name="Bills G.F."/>
            <person name="Dong Y."/>
            <person name="Huang W."/>
            <person name="Nel W.J."/>
            <person name="Swalarsk-Parry B.S."/>
            <person name="Vaghefi N."/>
            <person name="Wilken P.M."/>
            <person name="An Z."/>
            <person name="de Beer Z.W."/>
            <person name="De Vos L."/>
            <person name="Chen L."/>
            <person name="Duong T.A."/>
            <person name="Gao Y."/>
            <person name="Hammerbacher A."/>
            <person name="Kikkert J.R."/>
            <person name="Li Y."/>
            <person name="Li H."/>
            <person name="Li K."/>
            <person name="Li Q."/>
            <person name="Liu X."/>
            <person name="Ma X."/>
            <person name="Naidoo K."/>
            <person name="Pethybridge S.J."/>
            <person name="Sun J."/>
            <person name="Steenkamp E.T."/>
            <person name="van der Nest M.A."/>
            <person name="van Wyk S."/>
            <person name="Wingfield M.J."/>
            <person name="Xiong C."/>
            <person name="Yue Q."/>
            <person name="Zhang X."/>
        </authorList>
    </citation>
    <scope>NUCLEOTIDE SEQUENCE [LARGE SCALE GENOMIC DNA]</scope>
    <source>
        <strain evidence="3 4">BP5796</strain>
    </source>
</reference>
<dbReference type="PANTHER" id="PTHR34502">
    <property type="entry name" value="DUF6594 DOMAIN-CONTAINING PROTEIN-RELATED"/>
    <property type="match status" value="1"/>
</dbReference>
<dbReference type="AlphaFoldDB" id="A0A3D8RNY7"/>
<comment type="caution">
    <text evidence="3">The sequence shown here is derived from an EMBL/GenBank/DDBJ whole genome shotgun (WGS) entry which is preliminary data.</text>
</comment>
<evidence type="ECO:0000259" key="2">
    <source>
        <dbReference type="Pfam" id="PF20237"/>
    </source>
</evidence>
<keyword evidence="1" id="KW-1133">Transmembrane helix</keyword>
<gene>
    <name evidence="3" type="ORF">BP5796_06489</name>
</gene>
<dbReference type="OrthoDB" id="3561189at2759"/>
<name>A0A3D8RNY7_9HELO</name>
<keyword evidence="1" id="KW-0472">Membrane</keyword>
<evidence type="ECO:0000313" key="3">
    <source>
        <dbReference type="EMBL" id="RDW75668.1"/>
    </source>
</evidence>
<keyword evidence="4" id="KW-1185">Reference proteome</keyword>
<evidence type="ECO:0000256" key="1">
    <source>
        <dbReference type="SAM" id="Phobius"/>
    </source>
</evidence>
<keyword evidence="1" id="KW-0812">Transmembrane</keyword>
<protein>
    <recommendedName>
        <fullName evidence="2">DUF6594 domain-containing protein</fullName>
    </recommendedName>
</protein>
<dbReference type="Proteomes" id="UP000256328">
    <property type="component" value="Unassembled WGS sequence"/>
</dbReference>
<dbReference type="PANTHER" id="PTHR34502:SF3">
    <property type="entry name" value="DUF6594 DOMAIN-CONTAINING PROTEIN"/>
    <property type="match status" value="1"/>
</dbReference>
<proteinExistence type="predicted"/>
<feature type="transmembrane region" description="Helical" evidence="1">
    <location>
        <begin position="209"/>
        <end position="227"/>
    </location>
</feature>
<evidence type="ECO:0000313" key="4">
    <source>
        <dbReference type="Proteomes" id="UP000256328"/>
    </source>
</evidence>
<dbReference type="Pfam" id="PF20237">
    <property type="entry name" value="DUF6594"/>
    <property type="match status" value="1"/>
</dbReference>